<dbReference type="EMBL" id="UAQP01000014">
    <property type="protein sequence ID" value="SPU55864.1"/>
    <property type="molecule type" value="Genomic_DNA"/>
</dbReference>
<dbReference type="Proteomes" id="UP000251186">
    <property type="component" value="Unassembled WGS sequence"/>
</dbReference>
<feature type="signal peptide" evidence="2">
    <location>
        <begin position="1"/>
        <end position="24"/>
    </location>
</feature>
<feature type="region of interest" description="Disordered" evidence="1">
    <location>
        <begin position="980"/>
        <end position="1012"/>
    </location>
</feature>
<evidence type="ECO:0000313" key="3">
    <source>
        <dbReference type="EMBL" id="SPU55864.1"/>
    </source>
</evidence>
<feature type="chain" id="PRO_5015887966" description="Tip attachment protein J domain-containing protein" evidence="2">
    <location>
        <begin position="25"/>
        <end position="1816"/>
    </location>
</feature>
<evidence type="ECO:0000313" key="4">
    <source>
        <dbReference type="Proteomes" id="UP000251186"/>
    </source>
</evidence>
<sequence length="1816" mass="187239">MPLKRFLMASALALSFVVSAPAVAKADPITTAIVTTFTSFAAGTTAYAVATFVVNSALYAAGSWAVTKAAKALGLMKSNVAERQASVTTLSLGETPREAVVGIACVGGSLIDAWNHGGKYGTDYVTRRVALADHVLDGLIGYYVDDTYYAFNGNGVQPGFNGALQLTFVNATRDGVFPPPYMLQAGVGLTSADRCPSVAEIWITYKFDDQVWTRGHPGLKFVVRGLRTYDPRFDPQYGYTGPSPQTWDDVSTHRFSENAAIVRYNIQRGVYAVGRHGELEHLLIGRGLTADEAPAARIIAAANVCDEIVDGRPRYTVGGAISSAQAHIEVEEMFAAATAGQIVQRDGGVEVEPGQAKAAVVTITDADLVAGEAISFDEFTPDTDGGRINTVIARYVEPSQLYKDHSGAVLRNQADIIEDGGPRELTLPLMLVTNKGQADRCAEISRRGARLERRARIALVPMLLAGRASAELEDGDIIAWQSNRYHEGATVRYRIEAYGVDEGWRNTLQLREMASSVFGQADPVEDRAAPPPAPTPIDALQLVGVQAEAITLPGETSTLPAVRFSWNVTTDDTAMTAIRAEVRRVGETDAAPTRIDDVAKGQANVTNGVGPDQALECRLVPIGDPSRPVLASNWITVSTSTIVAGDLSPESPVWTEIELQGVAIDEVTGRLVGVEGITETLQQGVSDLEEVYGDTANSAANATAAAEDAAKAILARAGAVAAEAGAIAAKNDAVTAAGASASSASQAGGFKTAAETASAAATVQQVAATTARNGAVAAAIVGFPDIITADLFTEGVTDRVAPDSRPSVTGSRVASGAYTTPVGDAVSFSPKAFVKWSQGKVIEISVTMEGVSGSAAAYARLAARRMTSGYVTQSTVYQPVTIIPVGGEVVLTYIVGFGVTPAGGVQLPAATGAEWVAIFDQTNLNASASAAVAGAQQRIKRLTVRDVTSQIAAQGAASASASSAANAAVSEAASGQNALASQTARTAAETAKGQAESFRNEAASSRDTATEQAALATTQAGLSAGSANQAGQKADAASGSASQASTKADEAGASAAASLANQVSAGVARDQAVAALMAQGRQNLVARENVTTGQLVTLPSGGTSGWGFSMVGAGANITRSIKVGPLKVSTPYSLSFKARRTSGSGSLSINVDLYPDTLPERTFDIQSSAWTEYKWENITSSSGDMTLATAQLRFFRSTLPAGYSYEITDIKLEEGATATAWTPSPKDAAFSASASATSAASAAASDTAAGQKAAAAEGFATTAATKAGEAQTYRNQSASSASDAAGYSLEAQAASGTSVAAKDESVASKLAAQAAAATAIEQKSEATAAAAAASISAELAASTAALRGNLLKNGGMERGLEGISGPNLYVSNDSWGPAVRVAPAGNGTYGVDWAPVDIFGGATYTVSGDALLFADSGSRYFDMIWLNASGGIVGDSGQKPMGPGDYSNDRARINAMAWTEQAPANATRVVVRAIFEGVVNPTAMGARRVKLEFGEGPATAYTPDAAVGALAAKLDITAAVAADAQTRLANVIFEVIGASGGDPFQLLFKTIGSSSIGQMVASALRFGNVIGGQIVDTMKLIGGEVFIVGPLYLGPNKEIELNPLSSNPHISIKVGGGRMAFGKLPNDNLIYWFGPSQTVAAMRKNNATEWRDTLGNAYFGGSLAAGQLIARDRTSSLSVSASVDTGRYGSNGGAITVTASLSGGWGKTYYSASNLAAASESGTIVVSLDRAINGGAFSNGVATMSRAYTWSRENQGFEPGQGYLIVENGSYGGAITYTDPQQVAQDRQYRARITNFSPITLAGPPTVQDLSVISVE</sequence>
<gene>
    <name evidence="3" type="ORF">NCTC11166_03267</name>
</gene>
<reference evidence="3 4" key="1">
    <citation type="submission" date="2018-06" db="EMBL/GenBank/DDBJ databases">
        <authorList>
            <consortium name="Pathogen Informatics"/>
            <person name="Doyle S."/>
        </authorList>
    </citation>
    <scope>NUCLEOTIDE SEQUENCE [LARGE SCALE GENOMIC DNA]</scope>
    <source>
        <strain evidence="3 4">NCTC11166</strain>
    </source>
</reference>
<evidence type="ECO:0000256" key="1">
    <source>
        <dbReference type="SAM" id="MobiDB-lite"/>
    </source>
</evidence>
<evidence type="ECO:0008006" key="5">
    <source>
        <dbReference type="Google" id="ProtNLM"/>
    </source>
</evidence>
<accession>A0A2X1BYK6</accession>
<proteinExistence type="predicted"/>
<organism evidence="3 4">
    <name type="scientific">Brevundimonas vesicularis</name>
    <name type="common">Pseudomonas vesicularis</name>
    <dbReference type="NCBI Taxonomy" id="41276"/>
    <lineage>
        <taxon>Bacteria</taxon>
        <taxon>Pseudomonadati</taxon>
        <taxon>Pseudomonadota</taxon>
        <taxon>Alphaproteobacteria</taxon>
        <taxon>Caulobacterales</taxon>
        <taxon>Caulobacteraceae</taxon>
        <taxon>Brevundimonas</taxon>
    </lineage>
</organism>
<name>A0A2X1BYK6_BREVE</name>
<evidence type="ECO:0000256" key="2">
    <source>
        <dbReference type="SAM" id="SignalP"/>
    </source>
</evidence>
<protein>
    <recommendedName>
        <fullName evidence="5">Tip attachment protein J domain-containing protein</fullName>
    </recommendedName>
</protein>
<keyword evidence="2" id="KW-0732">Signal</keyword>